<feature type="transmembrane region" description="Helical" evidence="8">
    <location>
        <begin position="278"/>
        <end position="300"/>
    </location>
</feature>
<feature type="transmembrane region" description="Helical" evidence="8">
    <location>
        <begin position="201"/>
        <end position="225"/>
    </location>
</feature>
<proteinExistence type="predicted"/>
<feature type="transmembrane region" description="Helical" evidence="8">
    <location>
        <begin position="24"/>
        <end position="48"/>
    </location>
</feature>
<dbReference type="GO" id="GO:0008324">
    <property type="term" value="F:monoatomic cation transmembrane transporter activity"/>
    <property type="evidence" value="ECO:0007669"/>
    <property type="project" value="InterPro"/>
</dbReference>
<dbReference type="SUPFAM" id="SSF116726">
    <property type="entry name" value="TrkA C-terminal domain-like"/>
    <property type="match status" value="1"/>
</dbReference>
<dbReference type="Gene3D" id="3.30.70.1450">
    <property type="entry name" value="Regulator of K+ conductance, C-terminal domain"/>
    <property type="match status" value="1"/>
</dbReference>
<dbReference type="GO" id="GO:0006813">
    <property type="term" value="P:potassium ion transport"/>
    <property type="evidence" value="ECO:0007669"/>
    <property type="project" value="InterPro"/>
</dbReference>
<keyword evidence="7" id="KW-0868">Chloride</keyword>
<dbReference type="GO" id="GO:0005886">
    <property type="term" value="C:plasma membrane"/>
    <property type="evidence" value="ECO:0007669"/>
    <property type="project" value="TreeGrafter"/>
</dbReference>
<dbReference type="CDD" id="cd01031">
    <property type="entry name" value="EriC"/>
    <property type="match status" value="1"/>
</dbReference>
<dbReference type="Proteomes" id="UP000051176">
    <property type="component" value="Unassembled WGS sequence"/>
</dbReference>
<comment type="caution">
    <text evidence="10">The sequence shown here is derived from an EMBL/GenBank/DDBJ whole genome shotgun (WGS) entry which is preliminary data.</text>
</comment>
<accession>A0A0R1GTZ0</accession>
<keyword evidence="2" id="KW-0813">Transport</keyword>
<dbReference type="PRINTS" id="PR00762">
    <property type="entry name" value="CLCHANNEL"/>
</dbReference>
<dbReference type="InterPro" id="IPR001807">
    <property type="entry name" value="ClC"/>
</dbReference>
<feature type="transmembrane region" description="Helical" evidence="8">
    <location>
        <begin position="408"/>
        <end position="428"/>
    </location>
</feature>
<dbReference type="PANTHER" id="PTHR45711">
    <property type="entry name" value="CHLORIDE CHANNEL PROTEIN"/>
    <property type="match status" value="1"/>
</dbReference>
<dbReference type="InterPro" id="IPR006037">
    <property type="entry name" value="RCK_C"/>
</dbReference>
<evidence type="ECO:0000256" key="6">
    <source>
        <dbReference type="ARBA" id="ARBA00023136"/>
    </source>
</evidence>
<evidence type="ECO:0000256" key="1">
    <source>
        <dbReference type="ARBA" id="ARBA00004141"/>
    </source>
</evidence>
<gene>
    <name evidence="10" type="ORF">FD07_GL000130</name>
</gene>
<evidence type="ECO:0000256" key="5">
    <source>
        <dbReference type="ARBA" id="ARBA00023065"/>
    </source>
</evidence>
<evidence type="ECO:0000256" key="4">
    <source>
        <dbReference type="ARBA" id="ARBA00022989"/>
    </source>
</evidence>
<dbReference type="InterPro" id="IPR036721">
    <property type="entry name" value="RCK_C_sf"/>
</dbReference>
<name>A0A0R1GTZ0_9LACO</name>
<protein>
    <submittedName>
        <fullName evidence="10">Chloride channel protein EriC</fullName>
    </submittedName>
</protein>
<dbReference type="PROSITE" id="PS51202">
    <property type="entry name" value="RCK_C"/>
    <property type="match status" value="1"/>
</dbReference>
<dbReference type="SUPFAM" id="SSF81340">
    <property type="entry name" value="Clc chloride channel"/>
    <property type="match status" value="1"/>
</dbReference>
<dbReference type="InterPro" id="IPR014743">
    <property type="entry name" value="Cl-channel_core"/>
</dbReference>
<comment type="subcellular location">
    <subcellularLocation>
        <location evidence="1">Membrane</location>
        <topology evidence="1">Multi-pass membrane protein</topology>
    </subcellularLocation>
</comment>
<feature type="transmembrane region" description="Helical" evidence="8">
    <location>
        <begin position="339"/>
        <end position="361"/>
    </location>
</feature>
<feature type="transmembrane region" description="Helical" evidence="8">
    <location>
        <begin position="164"/>
        <end position="189"/>
    </location>
</feature>
<evidence type="ECO:0000259" key="9">
    <source>
        <dbReference type="PROSITE" id="PS51202"/>
    </source>
</evidence>
<evidence type="ECO:0000313" key="11">
    <source>
        <dbReference type="Proteomes" id="UP000051176"/>
    </source>
</evidence>
<feature type="transmembrane region" description="Helical" evidence="8">
    <location>
        <begin position="68"/>
        <end position="87"/>
    </location>
</feature>
<feature type="transmembrane region" description="Helical" evidence="8">
    <location>
        <begin position="312"/>
        <end position="333"/>
    </location>
</feature>
<evidence type="ECO:0000256" key="8">
    <source>
        <dbReference type="SAM" id="Phobius"/>
    </source>
</evidence>
<evidence type="ECO:0000256" key="3">
    <source>
        <dbReference type="ARBA" id="ARBA00022692"/>
    </source>
</evidence>
<dbReference type="EMBL" id="AZCZ01000010">
    <property type="protein sequence ID" value="KRK37493.1"/>
    <property type="molecule type" value="Genomic_DNA"/>
</dbReference>
<dbReference type="eggNOG" id="COG0038">
    <property type="taxonomic scope" value="Bacteria"/>
</dbReference>
<evidence type="ECO:0000313" key="10">
    <source>
        <dbReference type="EMBL" id="KRK37493.1"/>
    </source>
</evidence>
<dbReference type="STRING" id="357278.IV61_GL000821"/>
<dbReference type="AlphaFoldDB" id="A0A0R1GTZ0"/>
<reference evidence="10 11" key="1">
    <citation type="journal article" date="2015" name="Genome Announc.">
        <title>Expanding the biotechnology potential of lactobacilli through comparative genomics of 213 strains and associated genera.</title>
        <authorList>
            <person name="Sun Z."/>
            <person name="Harris H.M."/>
            <person name="McCann A."/>
            <person name="Guo C."/>
            <person name="Argimon S."/>
            <person name="Zhang W."/>
            <person name="Yang X."/>
            <person name="Jeffery I.B."/>
            <person name="Cooney J.C."/>
            <person name="Kagawa T.F."/>
            <person name="Liu W."/>
            <person name="Song Y."/>
            <person name="Salvetti E."/>
            <person name="Wrobel A."/>
            <person name="Rasinkangas P."/>
            <person name="Parkhill J."/>
            <person name="Rea M.C."/>
            <person name="O'Sullivan O."/>
            <person name="Ritari J."/>
            <person name="Douillard F.P."/>
            <person name="Paul Ross R."/>
            <person name="Yang R."/>
            <person name="Briner A.E."/>
            <person name="Felis G.E."/>
            <person name="de Vos W.M."/>
            <person name="Barrangou R."/>
            <person name="Klaenhammer T.R."/>
            <person name="Caufield P.W."/>
            <person name="Cui Y."/>
            <person name="Zhang H."/>
            <person name="O'Toole P.W."/>
        </authorList>
    </citation>
    <scope>NUCLEOTIDE SEQUENCE [LARGE SCALE GENOMIC DNA]</scope>
    <source>
        <strain evidence="10 11">ATCC 53295</strain>
    </source>
</reference>
<organism evidence="10 11">
    <name type="scientific">Levilactobacillus parabrevis ATCC 53295</name>
    <dbReference type="NCBI Taxonomy" id="1267003"/>
    <lineage>
        <taxon>Bacteria</taxon>
        <taxon>Bacillati</taxon>
        <taxon>Bacillota</taxon>
        <taxon>Bacilli</taxon>
        <taxon>Lactobacillales</taxon>
        <taxon>Lactobacillaceae</taxon>
        <taxon>Levilactobacillus</taxon>
    </lineage>
</organism>
<keyword evidence="6 8" id="KW-0472">Membrane</keyword>
<dbReference type="GO" id="GO:0005247">
    <property type="term" value="F:voltage-gated chloride channel activity"/>
    <property type="evidence" value="ECO:0007669"/>
    <property type="project" value="TreeGrafter"/>
</dbReference>
<feature type="transmembrane region" description="Helical" evidence="8">
    <location>
        <begin position="237"/>
        <end position="258"/>
    </location>
</feature>
<evidence type="ECO:0000256" key="7">
    <source>
        <dbReference type="ARBA" id="ARBA00023214"/>
    </source>
</evidence>
<keyword evidence="5" id="KW-0406">Ion transport</keyword>
<keyword evidence="4 8" id="KW-1133">Transmembrane helix</keyword>
<feature type="transmembrane region" description="Helical" evidence="8">
    <location>
        <begin position="373"/>
        <end position="396"/>
    </location>
</feature>
<dbReference type="Gene3D" id="1.10.3080.10">
    <property type="entry name" value="Clc chloride channel"/>
    <property type="match status" value="1"/>
</dbReference>
<dbReference type="eggNOG" id="COG0569">
    <property type="taxonomic scope" value="Bacteria"/>
</dbReference>
<dbReference type="Pfam" id="PF02080">
    <property type="entry name" value="TrkA_C"/>
    <property type="match status" value="1"/>
</dbReference>
<sequence>MDYNTTEESIMQEKRQIQPDLTRLKAIFFGAIVGLFAGAVVSVFRLLIEHMLILVQGIYGWLGQHPWWLIPWAILLAAIAFLIGHWVKQTPMIKGSGIPQVEGQLAGELDYAWWPVLWKKFISGVLGIGSGLFLGREGPSIQLGGTVAQGLAYRLGFTGTQRRLVIAGGAAAGLSAAFNAPIASTLFILEEVYHSFSTLVWLTALTSAVVANFVSNGVFGLTPVLHINYQQALPLKYYWLLLVLGIGLGLLGFGYQWVTLRVGKWYAKLTWLPRHLDGVVPFLLVIPIGLMWPLALGGGNQMIVTFAKQTPLLIPLIGYFILRFCFSTVSYGAGLPGGIFLPILTLGALLGAIGARSFVLLGWLPSIFVANFIIYAMAGYFAGISKAPFTAILLITEMVGTLHHLMPLAVVAIVAYITVDVLGGAPIYEAMLRQLVKPAEANADGVADRVEYPIGENSGFDSQQVRDLTWPDGSLLVAVRRGEREVIPNGDTILKSGDTLIIFTYRHNRAYVRQQLAKLNNSPHRLLD</sequence>
<feature type="domain" description="RCK C-terminal" evidence="9">
    <location>
        <begin position="437"/>
        <end position="522"/>
    </location>
</feature>
<evidence type="ECO:0000256" key="2">
    <source>
        <dbReference type="ARBA" id="ARBA00022448"/>
    </source>
</evidence>
<dbReference type="PATRIC" id="fig|1267003.4.peg.130"/>
<dbReference type="PANTHER" id="PTHR45711:SF6">
    <property type="entry name" value="CHLORIDE CHANNEL PROTEIN"/>
    <property type="match status" value="1"/>
</dbReference>
<keyword evidence="11" id="KW-1185">Reference proteome</keyword>
<dbReference type="Pfam" id="PF00654">
    <property type="entry name" value="Voltage_CLC"/>
    <property type="match status" value="1"/>
</dbReference>
<keyword evidence="3 8" id="KW-0812">Transmembrane</keyword>